<dbReference type="FunFam" id="3.10.20.30:FF:000001">
    <property type="entry name" value="Ribosome-binding ATPase YchF"/>
    <property type="match status" value="1"/>
</dbReference>
<dbReference type="Proteomes" id="UP000176336">
    <property type="component" value="Unassembled WGS sequence"/>
</dbReference>
<sequence>MSLKVGIVGLPNVGKSTLFNALLKKRVALSANYPFATVEPNIGVVAVPDSRLLTLATLVKEEEKMGQLPPLVPAVVEFVDIAGLVKGASTGAGLGNQFLSHIREVDAIVHVLRDFEDTNIIREGSENPDSDKLTIETELGLADLQTLEKLVLAEEKQVRASRDSLEQQKLEILKQMAEELNQGRTLDKYQVKDERLKDWFKTLPLLSIKPVLFVYNVSEDQYRQKLHDREQNDYELVVSAKLEEELADLSEAERLEYLKELGIEETGLERLIKKAYNLLGLISFLTAGPKEVRAWTAKLGTLAPQAAGVIHTDFEKKFIRAQVIEYEKLIEAGSYGSAKQKGWMRTEGKDYEMKDGDVVEFLIGS</sequence>
<feature type="domain" description="OBG-type G" evidence="7">
    <location>
        <begin position="3"/>
        <end position="258"/>
    </location>
</feature>
<dbReference type="SUPFAM" id="SSF81271">
    <property type="entry name" value="TGS-like"/>
    <property type="match status" value="1"/>
</dbReference>
<dbReference type="Pfam" id="PF06071">
    <property type="entry name" value="YchF-GTPase_C"/>
    <property type="match status" value="1"/>
</dbReference>
<dbReference type="AlphaFoldDB" id="A0A1F5ISF3"/>
<reference evidence="9 10" key="1">
    <citation type="journal article" date="2016" name="Nat. Commun.">
        <title>Thousands of microbial genomes shed light on interconnected biogeochemical processes in an aquifer system.</title>
        <authorList>
            <person name="Anantharaman K."/>
            <person name="Brown C.T."/>
            <person name="Hug L.A."/>
            <person name="Sharon I."/>
            <person name="Castelle C.J."/>
            <person name="Probst A.J."/>
            <person name="Thomas B.C."/>
            <person name="Singh A."/>
            <person name="Wilkins M.J."/>
            <person name="Karaoz U."/>
            <person name="Brodie E.L."/>
            <person name="Williams K.H."/>
            <person name="Hubbard S.S."/>
            <person name="Banfield J.F."/>
        </authorList>
    </citation>
    <scope>NUCLEOTIDE SEQUENCE [LARGE SCALE GENOMIC DNA]</scope>
</reference>
<dbReference type="SUPFAM" id="SSF52540">
    <property type="entry name" value="P-loop containing nucleoside triphosphate hydrolases"/>
    <property type="match status" value="1"/>
</dbReference>
<evidence type="ECO:0000256" key="3">
    <source>
        <dbReference type="ARBA" id="ARBA00022741"/>
    </source>
</evidence>
<dbReference type="Gene3D" id="1.10.150.300">
    <property type="entry name" value="TGS-like domain"/>
    <property type="match status" value="1"/>
</dbReference>
<protein>
    <recommendedName>
        <fullName evidence="6">Ribosome-binding ATPase YchF</fullName>
    </recommendedName>
</protein>
<dbReference type="PIRSF" id="PIRSF006641">
    <property type="entry name" value="CHP00092"/>
    <property type="match status" value="1"/>
</dbReference>
<gene>
    <name evidence="6" type="primary">ychF</name>
    <name evidence="9" type="ORF">A2871_00430</name>
</gene>
<dbReference type="InterPro" id="IPR013029">
    <property type="entry name" value="YchF_C"/>
</dbReference>
<dbReference type="PRINTS" id="PR00326">
    <property type="entry name" value="GTP1OBG"/>
</dbReference>
<dbReference type="PROSITE" id="PS51880">
    <property type="entry name" value="TGS"/>
    <property type="match status" value="1"/>
</dbReference>
<dbReference type="GO" id="GO:0005737">
    <property type="term" value="C:cytoplasm"/>
    <property type="evidence" value="ECO:0007669"/>
    <property type="project" value="TreeGrafter"/>
</dbReference>
<dbReference type="EMBL" id="MFCR01000003">
    <property type="protein sequence ID" value="OGE19304.1"/>
    <property type="molecule type" value="Genomic_DNA"/>
</dbReference>
<evidence type="ECO:0000259" key="8">
    <source>
        <dbReference type="PROSITE" id="PS51880"/>
    </source>
</evidence>
<dbReference type="GO" id="GO:0016887">
    <property type="term" value="F:ATP hydrolysis activity"/>
    <property type="evidence" value="ECO:0007669"/>
    <property type="project" value="UniProtKB-UniRule"/>
</dbReference>
<comment type="caution">
    <text evidence="9">The sequence shown here is derived from an EMBL/GenBank/DDBJ whole genome shotgun (WGS) entry which is preliminary data.</text>
</comment>
<dbReference type="GO" id="GO:0005525">
    <property type="term" value="F:GTP binding"/>
    <property type="evidence" value="ECO:0007669"/>
    <property type="project" value="InterPro"/>
</dbReference>
<organism evidence="9 10">
    <name type="scientific">Candidatus Daviesbacteria bacterium RIFCSPHIGHO2_01_FULL_41_23</name>
    <dbReference type="NCBI Taxonomy" id="1797764"/>
    <lineage>
        <taxon>Bacteria</taxon>
        <taxon>Candidatus Daviesiibacteriota</taxon>
    </lineage>
</organism>
<dbReference type="GO" id="GO:0005524">
    <property type="term" value="F:ATP binding"/>
    <property type="evidence" value="ECO:0007669"/>
    <property type="project" value="UniProtKB-UniRule"/>
</dbReference>
<feature type="domain" description="TGS" evidence="8">
    <location>
        <begin position="280"/>
        <end position="363"/>
    </location>
</feature>
<dbReference type="Gene3D" id="3.40.50.300">
    <property type="entry name" value="P-loop containing nucleotide triphosphate hydrolases"/>
    <property type="match status" value="1"/>
</dbReference>
<comment type="similarity">
    <text evidence="6">Belongs to the TRAFAC class OBG-HflX-like GTPase superfamily. OBG GTPase family. YchF/OLA1 subfamily.</text>
</comment>
<evidence type="ECO:0000256" key="4">
    <source>
        <dbReference type="ARBA" id="ARBA00022840"/>
    </source>
</evidence>
<dbReference type="InterPro" id="IPR006073">
    <property type="entry name" value="GTP-bd"/>
</dbReference>
<dbReference type="NCBIfam" id="TIGR00092">
    <property type="entry name" value="redox-regulated ATPase YchF"/>
    <property type="match status" value="1"/>
</dbReference>
<evidence type="ECO:0000313" key="9">
    <source>
        <dbReference type="EMBL" id="OGE19304.1"/>
    </source>
</evidence>
<keyword evidence="4 6" id="KW-0067">ATP-binding</keyword>
<proteinExistence type="inferred from homology"/>
<dbReference type="GO" id="GO:0043023">
    <property type="term" value="F:ribosomal large subunit binding"/>
    <property type="evidence" value="ECO:0007669"/>
    <property type="project" value="UniProtKB-UniRule"/>
</dbReference>
<dbReference type="CDD" id="cd01900">
    <property type="entry name" value="YchF"/>
    <property type="match status" value="1"/>
</dbReference>
<keyword evidence="3 6" id="KW-0547">Nucleotide-binding</keyword>
<accession>A0A1F5ISF3</accession>
<dbReference type="InterPro" id="IPR012676">
    <property type="entry name" value="TGS-like"/>
</dbReference>
<dbReference type="PROSITE" id="PS51710">
    <property type="entry name" value="G_OBG"/>
    <property type="match status" value="1"/>
</dbReference>
<evidence type="ECO:0000256" key="6">
    <source>
        <dbReference type="HAMAP-Rule" id="MF_00944"/>
    </source>
</evidence>
<dbReference type="InterPro" id="IPR004095">
    <property type="entry name" value="TGS"/>
</dbReference>
<evidence type="ECO:0000259" key="7">
    <source>
        <dbReference type="PROSITE" id="PS51710"/>
    </source>
</evidence>
<dbReference type="PANTHER" id="PTHR23305:SF18">
    <property type="entry name" value="OBG-TYPE G DOMAIN-CONTAINING PROTEIN"/>
    <property type="match status" value="1"/>
</dbReference>
<dbReference type="GO" id="GO:0046872">
    <property type="term" value="F:metal ion binding"/>
    <property type="evidence" value="ECO:0007669"/>
    <property type="project" value="UniProtKB-KW"/>
</dbReference>
<evidence type="ECO:0000313" key="10">
    <source>
        <dbReference type="Proteomes" id="UP000176336"/>
    </source>
</evidence>
<dbReference type="Gene3D" id="3.10.20.30">
    <property type="match status" value="1"/>
</dbReference>
<dbReference type="InterPro" id="IPR031167">
    <property type="entry name" value="G_OBG"/>
</dbReference>
<feature type="binding site" evidence="6">
    <location>
        <begin position="12"/>
        <end position="17"/>
    </location>
    <ligand>
        <name>ATP</name>
        <dbReference type="ChEBI" id="CHEBI:30616"/>
    </ligand>
</feature>
<keyword evidence="2" id="KW-0479">Metal-binding</keyword>
<name>A0A1F5ISF3_9BACT</name>
<evidence type="ECO:0000256" key="1">
    <source>
        <dbReference type="ARBA" id="ARBA00001946"/>
    </source>
</evidence>
<keyword evidence="5" id="KW-0460">Magnesium</keyword>
<dbReference type="PANTHER" id="PTHR23305">
    <property type="entry name" value="OBG GTPASE FAMILY"/>
    <property type="match status" value="1"/>
</dbReference>
<dbReference type="InterPro" id="IPR012675">
    <property type="entry name" value="Beta-grasp_dom_sf"/>
</dbReference>
<evidence type="ECO:0000256" key="5">
    <source>
        <dbReference type="ARBA" id="ARBA00022842"/>
    </source>
</evidence>
<dbReference type="InterPro" id="IPR041706">
    <property type="entry name" value="YchF_N"/>
</dbReference>
<dbReference type="Pfam" id="PF01926">
    <property type="entry name" value="MMR_HSR1"/>
    <property type="match status" value="1"/>
</dbReference>
<dbReference type="CDD" id="cd04867">
    <property type="entry name" value="TGS_YchF_OLA1"/>
    <property type="match status" value="1"/>
</dbReference>
<dbReference type="InterPro" id="IPR027417">
    <property type="entry name" value="P-loop_NTPase"/>
</dbReference>
<comment type="function">
    <text evidence="6">ATPase that binds to both the 70S ribosome and the 50S ribosomal subunit in a nucleotide-independent manner.</text>
</comment>
<evidence type="ECO:0000256" key="2">
    <source>
        <dbReference type="ARBA" id="ARBA00022723"/>
    </source>
</evidence>
<comment type="cofactor">
    <cofactor evidence="1">
        <name>Mg(2+)</name>
        <dbReference type="ChEBI" id="CHEBI:18420"/>
    </cofactor>
</comment>
<dbReference type="HAMAP" id="MF_00944">
    <property type="entry name" value="YchF_OLA1_ATPase"/>
    <property type="match status" value="1"/>
</dbReference>
<dbReference type="InterPro" id="IPR023192">
    <property type="entry name" value="TGS-like_dom_sf"/>
</dbReference>
<dbReference type="InterPro" id="IPR004396">
    <property type="entry name" value="ATPase_YchF/OLA1"/>
</dbReference>